<organism evidence="12 13">
    <name type="scientific">Buchnera aphidicola</name>
    <name type="common">Microlophium carnosum</name>
    <dbReference type="NCBI Taxonomy" id="2708354"/>
    <lineage>
        <taxon>Bacteria</taxon>
        <taxon>Pseudomonadati</taxon>
        <taxon>Pseudomonadota</taxon>
        <taxon>Gammaproteobacteria</taxon>
        <taxon>Enterobacterales</taxon>
        <taxon>Erwiniaceae</taxon>
        <taxon>Buchnera</taxon>
    </lineage>
</organism>
<dbReference type="GO" id="GO:0005886">
    <property type="term" value="C:plasma membrane"/>
    <property type="evidence" value="ECO:0007669"/>
    <property type="project" value="UniProtKB-SubCell"/>
</dbReference>
<protein>
    <recommendedName>
        <fullName evidence="11">Phosphate transporter</fullName>
    </recommendedName>
</protein>
<dbReference type="GO" id="GO:0015293">
    <property type="term" value="F:symporter activity"/>
    <property type="evidence" value="ECO:0007669"/>
    <property type="project" value="UniProtKB-KW"/>
</dbReference>
<comment type="similarity">
    <text evidence="2">Belongs to the inorganic phosphate transporter (PiT) (TC 2.A.20) family. Pit subfamily.</text>
</comment>
<keyword evidence="7" id="KW-0769">Symport</keyword>
<feature type="transmembrane region" description="Helical" evidence="11">
    <location>
        <begin position="414"/>
        <end position="433"/>
    </location>
</feature>
<evidence type="ECO:0000256" key="5">
    <source>
        <dbReference type="ARBA" id="ARBA00022592"/>
    </source>
</evidence>
<accession>A0A6G9JVC5</accession>
<name>A0A6G9JVC5_9GAMM</name>
<keyword evidence="3 11" id="KW-0813">Transport</keyword>
<comment type="catalytic activity">
    <reaction evidence="10">
        <text>phosphate(in) + H(+)(in) = phosphate(out) + H(+)(out)</text>
        <dbReference type="Rhea" id="RHEA:29939"/>
        <dbReference type="ChEBI" id="CHEBI:15378"/>
        <dbReference type="ChEBI" id="CHEBI:43474"/>
    </reaction>
</comment>
<keyword evidence="6 11" id="KW-0812">Transmembrane</keyword>
<evidence type="ECO:0000256" key="4">
    <source>
        <dbReference type="ARBA" id="ARBA00022475"/>
    </source>
</evidence>
<sequence length="490" mass="54004">MLYLLSCSDLNHSVLIFLALFFVLFYEAINGFHDTANAVSTVIYTRAMSAHIAVMISGVFNFLGVLLGGLTVAYAIVHLLPNDLLLNATSKNALAMVFSMLLAAIIWNLSTWYFCLPASSSHSLIGAIIGIGLTNAIVTNSSLVDALNLSKMTSVFLSLIFSPIIGLIVAGILIFLLRYYLDNNKRFYRIHMTPLEREKIDSKKTPPFLIRVALILSSIGVSYAHGANDGQKGIGLIMLVLIGIVPASFLVNLNANKYEINYTRNTLNNLETYYLENTTNVSNAIKNKNIVNNSVVNSQLYDAIKNIKNAKLLLENVSDYNLLNIKKRFQLRHFLLCISDLIDKTLNSSNISAQNKYFLIKSKKNILKTIEYAPMWIILIVALSLSIGTMIGWKRIVVTIGEKIGKKRMTYAQAMSAQITAFFSIGIASYTGIPVSTTHILSSSVAGAMLIDGGGIQIKTIKNIALAWILTLPVSILLSGFLYWITLLII</sequence>
<feature type="transmembrane region" description="Helical" evidence="11">
    <location>
        <begin position="96"/>
        <end position="116"/>
    </location>
</feature>
<gene>
    <name evidence="12" type="ORF">G4A98_02940</name>
</gene>
<dbReference type="InterPro" id="IPR001204">
    <property type="entry name" value="Phos_transporter"/>
</dbReference>
<evidence type="ECO:0000256" key="11">
    <source>
        <dbReference type="RuleBase" id="RU363058"/>
    </source>
</evidence>
<feature type="transmembrane region" description="Helical" evidence="11">
    <location>
        <begin position="155"/>
        <end position="181"/>
    </location>
</feature>
<keyword evidence="5 11" id="KW-0592">Phosphate transport</keyword>
<evidence type="ECO:0000256" key="2">
    <source>
        <dbReference type="ARBA" id="ARBA00005342"/>
    </source>
</evidence>
<evidence type="ECO:0000313" key="12">
    <source>
        <dbReference type="EMBL" id="QIQ42139.1"/>
    </source>
</evidence>
<evidence type="ECO:0000256" key="9">
    <source>
        <dbReference type="ARBA" id="ARBA00023136"/>
    </source>
</evidence>
<reference evidence="12 13" key="1">
    <citation type="submission" date="2020-04" db="EMBL/GenBank/DDBJ databases">
        <title>Parallel evolution in the integration of a co-obligate aphid symbiosis.</title>
        <authorList>
            <person name="Monnin D."/>
            <person name="Jackson R."/>
            <person name="Kiers E.T."/>
            <person name="Bunker M."/>
            <person name="Ellers J."/>
            <person name="Henry L.M."/>
        </authorList>
    </citation>
    <scope>NUCLEOTIDE SEQUENCE [LARGE SCALE GENOMIC DNA]</scope>
    <source>
        <strain evidence="12">MCAR-56B</strain>
    </source>
</reference>
<dbReference type="GO" id="GO:0035435">
    <property type="term" value="P:phosphate ion transmembrane transport"/>
    <property type="evidence" value="ECO:0007669"/>
    <property type="project" value="TreeGrafter"/>
</dbReference>
<keyword evidence="9 11" id="KW-0472">Membrane</keyword>
<evidence type="ECO:0000256" key="1">
    <source>
        <dbReference type="ARBA" id="ARBA00004651"/>
    </source>
</evidence>
<keyword evidence="4" id="KW-1003">Cell membrane</keyword>
<feature type="transmembrane region" description="Helical" evidence="11">
    <location>
        <begin position="12"/>
        <end position="29"/>
    </location>
</feature>
<feature type="transmembrane region" description="Helical" evidence="11">
    <location>
        <begin position="208"/>
        <end position="227"/>
    </location>
</feature>
<dbReference type="PANTHER" id="PTHR11101:SF65">
    <property type="entry name" value="LOW-AFFINITY INORGANIC PHOSPHATE TRANSPORTER PITA-RELATED"/>
    <property type="match status" value="1"/>
</dbReference>
<feature type="transmembrane region" description="Helical" evidence="11">
    <location>
        <begin position="123"/>
        <end position="143"/>
    </location>
</feature>
<dbReference type="EMBL" id="CP048747">
    <property type="protein sequence ID" value="QIQ42139.1"/>
    <property type="molecule type" value="Genomic_DNA"/>
</dbReference>
<evidence type="ECO:0000256" key="8">
    <source>
        <dbReference type="ARBA" id="ARBA00022989"/>
    </source>
</evidence>
<feature type="transmembrane region" description="Helical" evidence="11">
    <location>
        <begin position="465"/>
        <end position="485"/>
    </location>
</feature>
<evidence type="ECO:0000256" key="10">
    <source>
        <dbReference type="ARBA" id="ARBA00047348"/>
    </source>
</evidence>
<evidence type="ECO:0000256" key="3">
    <source>
        <dbReference type="ARBA" id="ARBA00022448"/>
    </source>
</evidence>
<evidence type="ECO:0000256" key="6">
    <source>
        <dbReference type="ARBA" id="ARBA00022692"/>
    </source>
</evidence>
<feature type="transmembrane region" description="Helical" evidence="11">
    <location>
        <begin position="233"/>
        <end position="255"/>
    </location>
</feature>
<dbReference type="AlphaFoldDB" id="A0A6G9JVC5"/>
<dbReference type="Proteomes" id="UP000503183">
    <property type="component" value="Chromosome"/>
</dbReference>
<comment type="subcellular location">
    <subcellularLocation>
        <location evidence="1">Cell membrane</location>
        <topology evidence="1">Multi-pass membrane protein</topology>
    </subcellularLocation>
    <subcellularLocation>
        <location evidence="11">Membrane</location>
        <topology evidence="11">Multi-pass membrane protein</topology>
    </subcellularLocation>
</comment>
<proteinExistence type="inferred from homology"/>
<feature type="transmembrane region" description="Helical" evidence="11">
    <location>
        <begin position="373"/>
        <end position="393"/>
    </location>
</feature>
<evidence type="ECO:0000256" key="7">
    <source>
        <dbReference type="ARBA" id="ARBA00022847"/>
    </source>
</evidence>
<feature type="transmembrane region" description="Helical" evidence="11">
    <location>
        <begin position="50"/>
        <end position="76"/>
    </location>
</feature>
<keyword evidence="8 11" id="KW-1133">Transmembrane helix</keyword>
<dbReference type="PANTHER" id="PTHR11101">
    <property type="entry name" value="PHOSPHATE TRANSPORTER"/>
    <property type="match status" value="1"/>
</dbReference>
<evidence type="ECO:0000313" key="13">
    <source>
        <dbReference type="Proteomes" id="UP000503183"/>
    </source>
</evidence>
<dbReference type="GO" id="GO:0005315">
    <property type="term" value="F:phosphate transmembrane transporter activity"/>
    <property type="evidence" value="ECO:0007669"/>
    <property type="project" value="InterPro"/>
</dbReference>
<dbReference type="Pfam" id="PF01384">
    <property type="entry name" value="PHO4"/>
    <property type="match status" value="1"/>
</dbReference>